<protein>
    <submittedName>
        <fullName evidence="1">Uncharacterized protein</fullName>
    </submittedName>
</protein>
<accession>A0A378XZC8</accession>
<dbReference type="Proteomes" id="UP000254400">
    <property type="component" value="Unassembled WGS sequence"/>
</dbReference>
<gene>
    <name evidence="1" type="ORF">NCTC10343_03176</name>
</gene>
<dbReference type="GeneID" id="93346530"/>
<evidence type="ECO:0000313" key="1">
    <source>
        <dbReference type="EMBL" id="SUA70305.1"/>
    </source>
</evidence>
<evidence type="ECO:0000313" key="2">
    <source>
        <dbReference type="Proteomes" id="UP000254400"/>
    </source>
</evidence>
<dbReference type="AlphaFoldDB" id="A0A378XZC8"/>
<dbReference type="EMBL" id="UGSC01000001">
    <property type="protein sequence ID" value="SUA70305.1"/>
    <property type="molecule type" value="Genomic_DNA"/>
</dbReference>
<dbReference type="RefSeq" id="WP_019687699.1">
    <property type="nucleotide sequence ID" value="NZ_CP036496.1"/>
</dbReference>
<name>A0A378XZC8_PAEPO</name>
<organism evidence="1 2">
    <name type="scientific">Paenibacillus polymyxa</name>
    <name type="common">Bacillus polymyxa</name>
    <dbReference type="NCBI Taxonomy" id="1406"/>
    <lineage>
        <taxon>Bacteria</taxon>
        <taxon>Bacillati</taxon>
        <taxon>Bacillota</taxon>
        <taxon>Bacilli</taxon>
        <taxon>Bacillales</taxon>
        <taxon>Paenibacillaceae</taxon>
        <taxon>Paenibacillus</taxon>
    </lineage>
</organism>
<reference evidence="1 2" key="1">
    <citation type="submission" date="2018-06" db="EMBL/GenBank/DDBJ databases">
        <authorList>
            <consortium name="Pathogen Informatics"/>
            <person name="Doyle S."/>
        </authorList>
    </citation>
    <scope>NUCLEOTIDE SEQUENCE [LARGE SCALE GENOMIC DNA]</scope>
    <source>
        <strain evidence="1 2">NCTC10343</strain>
    </source>
</reference>
<proteinExistence type="predicted"/>
<sequence length="74" mass="8625">MKSLSGTAIYIVGMLAMEKRDVENTLEKLVESVRSRRDYDSLDFIAIHNQIKRITSRYVQLINEIETLNTKLDH</sequence>